<evidence type="ECO:0000256" key="7">
    <source>
        <dbReference type="SAM" id="Phobius"/>
    </source>
</evidence>
<sequence length="410" mass="45580">MARNEASDPHFYDVANEHFGNLFVTMMTLVQFVTLDSMANVYKPLVKVDPGLAVYFGGLVLVISIVLMNLITAVIVNSALEQASSNKEIQRIQENKRRKKTIDELRGMFSRLDEDGSGTITLAEIMEATEEDQMLLKKFLTLESPLEIFRMLDIDNSGQLNIDEFCEGVIQAVTSDRSVEFKRIDKNFKQLRKEVRALQLSVDKLTGLLVHTMGVGSTLSTSSLQLSVVSQDVRDAKNKRKGIFFEEDVKPREPVMEPEPRGALDTQMAQTAPTWATDLFKSLREELAQEFWQVRSDLARGIAVTAQQAAQVAAGRPADASDLHQEVVAAMKLAWVSDRFLHERPPERPTVPGAAREFQGHLSNKLKEYPAARGERTGAAVVPCAAPAMPPAPPQTDTDSPRFDLGPWKD</sequence>
<gene>
    <name evidence="9" type="ORF">SNEC2469_LOCUS9517</name>
</gene>
<comment type="subcellular location">
    <subcellularLocation>
        <location evidence="1">Membrane</location>
        <topology evidence="1">Multi-pass membrane protein</topology>
    </subcellularLocation>
</comment>
<evidence type="ECO:0000256" key="1">
    <source>
        <dbReference type="ARBA" id="ARBA00004141"/>
    </source>
</evidence>
<evidence type="ECO:0000313" key="10">
    <source>
        <dbReference type="Proteomes" id="UP000601435"/>
    </source>
</evidence>
<feature type="compositionally biased region" description="Basic and acidic residues" evidence="6">
    <location>
        <begin position="399"/>
        <end position="410"/>
    </location>
</feature>
<evidence type="ECO:0000256" key="6">
    <source>
        <dbReference type="SAM" id="MobiDB-lite"/>
    </source>
</evidence>
<dbReference type="Gene3D" id="1.10.287.70">
    <property type="match status" value="1"/>
</dbReference>
<proteinExistence type="predicted"/>
<dbReference type="CDD" id="cd00051">
    <property type="entry name" value="EFh"/>
    <property type="match status" value="1"/>
</dbReference>
<dbReference type="InterPro" id="IPR018247">
    <property type="entry name" value="EF_Hand_1_Ca_BS"/>
</dbReference>
<keyword evidence="4 7" id="KW-1133">Transmembrane helix</keyword>
<evidence type="ECO:0000256" key="2">
    <source>
        <dbReference type="ARBA" id="ARBA00022692"/>
    </source>
</evidence>
<dbReference type="SUPFAM" id="SSF47473">
    <property type="entry name" value="EF-hand"/>
    <property type="match status" value="1"/>
</dbReference>
<dbReference type="InterPro" id="IPR005821">
    <property type="entry name" value="Ion_trans_dom"/>
</dbReference>
<dbReference type="OrthoDB" id="433480at2759"/>
<reference evidence="9" key="1">
    <citation type="submission" date="2021-02" db="EMBL/GenBank/DDBJ databases">
        <authorList>
            <person name="Dougan E. K."/>
            <person name="Rhodes N."/>
            <person name="Thang M."/>
            <person name="Chan C."/>
        </authorList>
    </citation>
    <scope>NUCLEOTIDE SEQUENCE</scope>
</reference>
<dbReference type="GO" id="GO:0005509">
    <property type="term" value="F:calcium ion binding"/>
    <property type="evidence" value="ECO:0007669"/>
    <property type="project" value="InterPro"/>
</dbReference>
<name>A0A812PJF9_9DINO</name>
<dbReference type="InterPro" id="IPR002048">
    <property type="entry name" value="EF_hand_dom"/>
</dbReference>
<feature type="domain" description="EF-hand" evidence="8">
    <location>
        <begin position="140"/>
        <end position="175"/>
    </location>
</feature>
<dbReference type="EMBL" id="CAJNJA010015375">
    <property type="protein sequence ID" value="CAE7360818.1"/>
    <property type="molecule type" value="Genomic_DNA"/>
</dbReference>
<evidence type="ECO:0000256" key="5">
    <source>
        <dbReference type="ARBA" id="ARBA00023136"/>
    </source>
</evidence>
<feature type="domain" description="EF-hand" evidence="8">
    <location>
        <begin position="100"/>
        <end position="135"/>
    </location>
</feature>
<dbReference type="Proteomes" id="UP000601435">
    <property type="component" value="Unassembled WGS sequence"/>
</dbReference>
<dbReference type="GO" id="GO:0005216">
    <property type="term" value="F:monoatomic ion channel activity"/>
    <property type="evidence" value="ECO:0007669"/>
    <property type="project" value="InterPro"/>
</dbReference>
<evidence type="ECO:0000256" key="3">
    <source>
        <dbReference type="ARBA" id="ARBA00022837"/>
    </source>
</evidence>
<feature type="region of interest" description="Disordered" evidence="6">
    <location>
        <begin position="384"/>
        <end position="410"/>
    </location>
</feature>
<dbReference type="GO" id="GO:0016020">
    <property type="term" value="C:membrane"/>
    <property type="evidence" value="ECO:0007669"/>
    <property type="project" value="UniProtKB-SubCell"/>
</dbReference>
<keyword evidence="5 7" id="KW-0472">Membrane</keyword>
<dbReference type="AlphaFoldDB" id="A0A812PJF9"/>
<evidence type="ECO:0000256" key="4">
    <source>
        <dbReference type="ARBA" id="ARBA00022989"/>
    </source>
</evidence>
<keyword evidence="10" id="KW-1185">Reference proteome</keyword>
<dbReference type="InterPro" id="IPR011992">
    <property type="entry name" value="EF-hand-dom_pair"/>
</dbReference>
<comment type="caution">
    <text evidence="9">The sequence shown here is derived from an EMBL/GenBank/DDBJ whole genome shotgun (WGS) entry which is preliminary data.</text>
</comment>
<dbReference type="Pfam" id="PF13499">
    <property type="entry name" value="EF-hand_7"/>
    <property type="match status" value="1"/>
</dbReference>
<protein>
    <recommendedName>
        <fullName evidence="8">EF-hand domain-containing protein</fullName>
    </recommendedName>
</protein>
<dbReference type="Gene3D" id="1.10.238.10">
    <property type="entry name" value="EF-hand"/>
    <property type="match status" value="1"/>
</dbReference>
<organism evidence="9 10">
    <name type="scientific">Symbiodinium necroappetens</name>
    <dbReference type="NCBI Taxonomy" id="1628268"/>
    <lineage>
        <taxon>Eukaryota</taxon>
        <taxon>Sar</taxon>
        <taxon>Alveolata</taxon>
        <taxon>Dinophyceae</taxon>
        <taxon>Suessiales</taxon>
        <taxon>Symbiodiniaceae</taxon>
        <taxon>Symbiodinium</taxon>
    </lineage>
</organism>
<feature type="transmembrane region" description="Helical" evidence="7">
    <location>
        <begin position="54"/>
        <end position="76"/>
    </location>
</feature>
<dbReference type="Pfam" id="PF00520">
    <property type="entry name" value="Ion_trans"/>
    <property type="match status" value="1"/>
</dbReference>
<evidence type="ECO:0000259" key="8">
    <source>
        <dbReference type="PROSITE" id="PS50222"/>
    </source>
</evidence>
<dbReference type="PROSITE" id="PS50222">
    <property type="entry name" value="EF_HAND_2"/>
    <property type="match status" value="2"/>
</dbReference>
<evidence type="ECO:0000313" key="9">
    <source>
        <dbReference type="EMBL" id="CAE7360818.1"/>
    </source>
</evidence>
<dbReference type="PROSITE" id="PS00018">
    <property type="entry name" value="EF_HAND_1"/>
    <property type="match status" value="2"/>
</dbReference>
<keyword evidence="2 7" id="KW-0812">Transmembrane</keyword>
<dbReference type="SMART" id="SM00054">
    <property type="entry name" value="EFh"/>
    <property type="match status" value="2"/>
</dbReference>
<accession>A0A812PJF9</accession>
<keyword evidence="3" id="KW-0106">Calcium</keyword>
<feature type="transmembrane region" description="Helical" evidence="7">
    <location>
        <begin position="20"/>
        <end position="42"/>
    </location>
</feature>